<dbReference type="CDD" id="cd00859">
    <property type="entry name" value="HisRS_anticodon"/>
    <property type="match status" value="1"/>
</dbReference>
<gene>
    <name evidence="11" type="ORF">TR162762</name>
</gene>
<dbReference type="PANTHER" id="PTHR11476:SF7">
    <property type="entry name" value="HISTIDINE--TRNA LIGASE"/>
    <property type="match status" value="1"/>
</dbReference>
<evidence type="ECO:0000256" key="6">
    <source>
        <dbReference type="ARBA" id="ARBA00022917"/>
    </source>
</evidence>
<evidence type="ECO:0000256" key="2">
    <source>
        <dbReference type="ARBA" id="ARBA00012815"/>
    </source>
</evidence>
<evidence type="ECO:0000256" key="9">
    <source>
        <dbReference type="SAM" id="MobiDB-lite"/>
    </source>
</evidence>
<name>A0A0X3PD76_SCHSO</name>
<dbReference type="CDD" id="cd00773">
    <property type="entry name" value="HisRS-like_core"/>
    <property type="match status" value="1"/>
</dbReference>
<dbReference type="Pfam" id="PF13393">
    <property type="entry name" value="tRNA-synt_His"/>
    <property type="match status" value="1"/>
</dbReference>
<dbReference type="Pfam" id="PF03129">
    <property type="entry name" value="HGTP_anticodon"/>
    <property type="match status" value="1"/>
</dbReference>
<evidence type="ECO:0000256" key="3">
    <source>
        <dbReference type="ARBA" id="ARBA00022598"/>
    </source>
</evidence>
<dbReference type="FunFam" id="3.40.50.800:FF:000008">
    <property type="entry name" value="histidine--tRNA ligase, cytoplasmic isoform X1"/>
    <property type="match status" value="1"/>
</dbReference>
<keyword evidence="4" id="KW-0547">Nucleotide-binding</keyword>
<feature type="domain" description="Aminoacyl-transfer RNA synthetases class-II family profile" evidence="10">
    <location>
        <begin position="85"/>
        <end position="448"/>
    </location>
</feature>
<dbReference type="PROSITE" id="PS50862">
    <property type="entry name" value="AA_TRNA_LIGASE_II"/>
    <property type="match status" value="1"/>
</dbReference>
<dbReference type="Gene3D" id="3.40.50.800">
    <property type="entry name" value="Anticodon-binding domain"/>
    <property type="match status" value="1"/>
</dbReference>
<dbReference type="InterPro" id="IPR004154">
    <property type="entry name" value="Anticodon-bd"/>
</dbReference>
<dbReference type="GO" id="GO:0032543">
    <property type="term" value="P:mitochondrial translation"/>
    <property type="evidence" value="ECO:0007669"/>
    <property type="project" value="TreeGrafter"/>
</dbReference>
<evidence type="ECO:0000313" key="11">
    <source>
        <dbReference type="EMBL" id="JAP46072.1"/>
    </source>
</evidence>
<feature type="region of interest" description="Disordered" evidence="9">
    <location>
        <begin position="381"/>
        <end position="412"/>
    </location>
</feature>
<dbReference type="InterPro" id="IPR045864">
    <property type="entry name" value="aa-tRNA-synth_II/BPL/LPL"/>
</dbReference>
<evidence type="ECO:0000256" key="1">
    <source>
        <dbReference type="ARBA" id="ARBA00008226"/>
    </source>
</evidence>
<proteinExistence type="inferred from homology"/>
<reference evidence="11" key="1">
    <citation type="submission" date="2016-01" db="EMBL/GenBank/DDBJ databases">
        <title>Reference transcriptome for the parasite Schistocephalus solidus: insights into the molecular evolution of parasitism.</title>
        <authorList>
            <person name="Hebert F.O."/>
            <person name="Grambauer S."/>
            <person name="Barber I."/>
            <person name="Landry C.R."/>
            <person name="Aubin-Horth N."/>
        </authorList>
    </citation>
    <scope>NUCLEOTIDE SEQUENCE</scope>
</reference>
<evidence type="ECO:0000256" key="7">
    <source>
        <dbReference type="ARBA" id="ARBA00023146"/>
    </source>
</evidence>
<dbReference type="InterPro" id="IPR041715">
    <property type="entry name" value="HisRS-like_core"/>
</dbReference>
<keyword evidence="7" id="KW-0030">Aminoacyl-tRNA synthetase</keyword>
<evidence type="ECO:0000256" key="5">
    <source>
        <dbReference type="ARBA" id="ARBA00022840"/>
    </source>
</evidence>
<dbReference type="InterPro" id="IPR036621">
    <property type="entry name" value="Anticodon-bd_dom_sf"/>
</dbReference>
<dbReference type="GO" id="GO:0005829">
    <property type="term" value="C:cytosol"/>
    <property type="evidence" value="ECO:0007669"/>
    <property type="project" value="TreeGrafter"/>
</dbReference>
<dbReference type="GO" id="GO:0005739">
    <property type="term" value="C:mitochondrion"/>
    <property type="evidence" value="ECO:0007669"/>
    <property type="project" value="TreeGrafter"/>
</dbReference>
<sequence length="571" mass="63365">MLVFCDLKFDCREFEFSNVLPAVACYSKISLLPLPFVALSNTQMSQDAKDASSNTQKVNDLCGKMAKVRTNKAAPQQIVLKAPKGTRDRNPVQMRVLEKVFGVIQDCFKRHDAVSIETPVFELKDVLTGKYGEESKLIYNLEDQGGELLSLRYDLTVPFARYVAMNKIKSIKRFQIGKVYRRDQPAMNRGRFREFYQCDFDIAGDYGLMLPDSECLRIIYEVLTELDLGDFVIKVNHRRLLDGLFTACGVPAEKFTAACSSVDKLDKLPWEEVRKELVEEKGLPEAVVKLIGEYTQISGGMDVLDRLAGDERLADNKTIQNTLPELRTLLDYCQALGIMDRLRLDLSLARGLDYYTGVIYEAVLTGFIHNPITAAVSAAPAQAAEQPQGKKSKRPAAADEIEDAGDTEGAVGSVAGGGRYDNLVDLFCPGSRVPCVGLSFGIERLLAVSEMLSKRNAAGAKSVLRATETDVMVIVAHKGLIVARLELCRLLWDAKIKAAFSHKNQPKILDQLQYCESTGIPIAVIIGDGELQRGVVKLRRISSRDEREVLRSELPAEIKRELQELSSSDAI</sequence>
<keyword evidence="6" id="KW-0648">Protein biosynthesis</keyword>
<evidence type="ECO:0000259" key="10">
    <source>
        <dbReference type="PROSITE" id="PS50862"/>
    </source>
</evidence>
<dbReference type="GO" id="GO:0006427">
    <property type="term" value="P:histidyl-tRNA aminoacylation"/>
    <property type="evidence" value="ECO:0007669"/>
    <property type="project" value="TreeGrafter"/>
</dbReference>
<dbReference type="PANTHER" id="PTHR11476">
    <property type="entry name" value="HISTIDYL-TRNA SYNTHETASE"/>
    <property type="match status" value="1"/>
</dbReference>
<comment type="catalytic activity">
    <reaction evidence="8">
        <text>tRNA(His) + L-histidine + ATP = L-histidyl-tRNA(His) + AMP + diphosphate + H(+)</text>
        <dbReference type="Rhea" id="RHEA:17313"/>
        <dbReference type="Rhea" id="RHEA-COMP:9665"/>
        <dbReference type="Rhea" id="RHEA-COMP:9689"/>
        <dbReference type="ChEBI" id="CHEBI:15378"/>
        <dbReference type="ChEBI" id="CHEBI:30616"/>
        <dbReference type="ChEBI" id="CHEBI:33019"/>
        <dbReference type="ChEBI" id="CHEBI:57595"/>
        <dbReference type="ChEBI" id="CHEBI:78442"/>
        <dbReference type="ChEBI" id="CHEBI:78527"/>
        <dbReference type="ChEBI" id="CHEBI:456215"/>
        <dbReference type="EC" id="6.1.1.21"/>
    </reaction>
</comment>
<dbReference type="Gene3D" id="3.30.930.10">
    <property type="entry name" value="Bira Bifunctional Protein, Domain 2"/>
    <property type="match status" value="1"/>
</dbReference>
<accession>A0A0X3PD76</accession>
<keyword evidence="3" id="KW-0436">Ligase</keyword>
<dbReference type="EMBL" id="GEEE01017153">
    <property type="protein sequence ID" value="JAP46072.1"/>
    <property type="molecule type" value="Transcribed_RNA"/>
</dbReference>
<organism evidence="11">
    <name type="scientific">Schistocephalus solidus</name>
    <name type="common">Tapeworm</name>
    <dbReference type="NCBI Taxonomy" id="70667"/>
    <lineage>
        <taxon>Eukaryota</taxon>
        <taxon>Metazoa</taxon>
        <taxon>Spiralia</taxon>
        <taxon>Lophotrochozoa</taxon>
        <taxon>Platyhelminthes</taxon>
        <taxon>Cestoda</taxon>
        <taxon>Eucestoda</taxon>
        <taxon>Diphyllobothriidea</taxon>
        <taxon>Diphyllobothriidae</taxon>
        <taxon>Schistocephalus</taxon>
    </lineage>
</organism>
<evidence type="ECO:0000256" key="4">
    <source>
        <dbReference type="ARBA" id="ARBA00022741"/>
    </source>
</evidence>
<dbReference type="SUPFAM" id="SSF55681">
    <property type="entry name" value="Class II aaRS and biotin synthetases"/>
    <property type="match status" value="1"/>
</dbReference>
<dbReference type="SUPFAM" id="SSF52954">
    <property type="entry name" value="Class II aaRS ABD-related"/>
    <property type="match status" value="1"/>
</dbReference>
<dbReference type="AlphaFoldDB" id="A0A0X3PD76"/>
<keyword evidence="5" id="KW-0067">ATP-binding</keyword>
<dbReference type="InterPro" id="IPR033656">
    <property type="entry name" value="HisRS_anticodon"/>
</dbReference>
<comment type="similarity">
    <text evidence="1">Belongs to the class-II aminoacyl-tRNA synthetase family.</text>
</comment>
<dbReference type="InterPro" id="IPR006195">
    <property type="entry name" value="aa-tRNA-synth_II"/>
</dbReference>
<protein>
    <recommendedName>
        <fullName evidence="2">histidine--tRNA ligase</fullName>
        <ecNumber evidence="2">6.1.1.21</ecNumber>
    </recommendedName>
</protein>
<dbReference type="GO" id="GO:0003723">
    <property type="term" value="F:RNA binding"/>
    <property type="evidence" value="ECO:0007669"/>
    <property type="project" value="TreeGrafter"/>
</dbReference>
<dbReference type="GO" id="GO:0004821">
    <property type="term" value="F:histidine-tRNA ligase activity"/>
    <property type="evidence" value="ECO:0007669"/>
    <property type="project" value="UniProtKB-EC"/>
</dbReference>
<evidence type="ECO:0000256" key="8">
    <source>
        <dbReference type="ARBA" id="ARBA00047639"/>
    </source>
</evidence>
<dbReference type="GO" id="GO:0005524">
    <property type="term" value="F:ATP binding"/>
    <property type="evidence" value="ECO:0007669"/>
    <property type="project" value="UniProtKB-KW"/>
</dbReference>
<dbReference type="EC" id="6.1.1.21" evidence="2"/>